<gene>
    <name evidence="2" type="ORF">CEXT_321501</name>
</gene>
<evidence type="ECO:0000313" key="3">
    <source>
        <dbReference type="Proteomes" id="UP001054945"/>
    </source>
</evidence>
<dbReference type="Proteomes" id="UP001054945">
    <property type="component" value="Unassembled WGS sequence"/>
</dbReference>
<proteinExistence type="predicted"/>
<reference evidence="2 3" key="1">
    <citation type="submission" date="2021-06" db="EMBL/GenBank/DDBJ databases">
        <title>Caerostris extrusa draft genome.</title>
        <authorList>
            <person name="Kono N."/>
            <person name="Arakawa K."/>
        </authorList>
    </citation>
    <scope>NUCLEOTIDE SEQUENCE [LARGE SCALE GENOMIC DNA]</scope>
</reference>
<evidence type="ECO:0000313" key="2">
    <source>
        <dbReference type="EMBL" id="GIX87575.1"/>
    </source>
</evidence>
<evidence type="ECO:0000256" key="1">
    <source>
        <dbReference type="SAM" id="MobiDB-lite"/>
    </source>
</evidence>
<organism evidence="2 3">
    <name type="scientific">Caerostris extrusa</name>
    <name type="common">Bark spider</name>
    <name type="synonym">Caerostris bankana</name>
    <dbReference type="NCBI Taxonomy" id="172846"/>
    <lineage>
        <taxon>Eukaryota</taxon>
        <taxon>Metazoa</taxon>
        <taxon>Ecdysozoa</taxon>
        <taxon>Arthropoda</taxon>
        <taxon>Chelicerata</taxon>
        <taxon>Arachnida</taxon>
        <taxon>Araneae</taxon>
        <taxon>Araneomorphae</taxon>
        <taxon>Entelegynae</taxon>
        <taxon>Araneoidea</taxon>
        <taxon>Araneidae</taxon>
        <taxon>Caerostris</taxon>
    </lineage>
</organism>
<feature type="compositionally biased region" description="Polar residues" evidence="1">
    <location>
        <begin position="1"/>
        <end position="12"/>
    </location>
</feature>
<sequence length="147" mass="16582">MRSSNLENSGSKSNKRNRTENFQHCSEDWHEKSWSECALLKSIRNKHSPFEQNIAGYPKVVLGLTEEHFSILQFKHPSAPSRADHKKKTPREIICVIKSISGSAPHLKKGKPTRPLSRCLKPPKELREANCGNAEELLSPIAETLSN</sequence>
<dbReference type="AlphaFoldDB" id="A0AAV4NUZ0"/>
<comment type="caution">
    <text evidence="2">The sequence shown here is derived from an EMBL/GenBank/DDBJ whole genome shotgun (WGS) entry which is preliminary data.</text>
</comment>
<accession>A0AAV4NUZ0</accession>
<keyword evidence="3" id="KW-1185">Reference proteome</keyword>
<name>A0AAV4NUZ0_CAEEX</name>
<feature type="region of interest" description="Disordered" evidence="1">
    <location>
        <begin position="1"/>
        <end position="25"/>
    </location>
</feature>
<dbReference type="EMBL" id="BPLR01003690">
    <property type="protein sequence ID" value="GIX87575.1"/>
    <property type="molecule type" value="Genomic_DNA"/>
</dbReference>
<protein>
    <submittedName>
        <fullName evidence="2">Uncharacterized protein</fullName>
    </submittedName>
</protein>